<organism evidence="3 4">
    <name type="scientific">Saccoglossus kowalevskii</name>
    <name type="common">Acorn worm</name>
    <dbReference type="NCBI Taxonomy" id="10224"/>
    <lineage>
        <taxon>Eukaryota</taxon>
        <taxon>Metazoa</taxon>
        <taxon>Hemichordata</taxon>
        <taxon>Enteropneusta</taxon>
        <taxon>Harrimaniidae</taxon>
        <taxon>Saccoglossus</taxon>
    </lineage>
</organism>
<dbReference type="InterPro" id="IPR042099">
    <property type="entry name" value="ANL_N_sf"/>
</dbReference>
<evidence type="ECO:0000313" key="3">
    <source>
        <dbReference type="Proteomes" id="UP000694865"/>
    </source>
</evidence>
<accession>A0ABM0GSQ4</accession>
<dbReference type="InterPro" id="IPR025110">
    <property type="entry name" value="AMP-bd_C"/>
</dbReference>
<evidence type="ECO:0000313" key="4">
    <source>
        <dbReference type="RefSeq" id="XP_002736536.1"/>
    </source>
</evidence>
<evidence type="ECO:0000259" key="2">
    <source>
        <dbReference type="Pfam" id="PF13193"/>
    </source>
</evidence>
<dbReference type="InterPro" id="IPR020845">
    <property type="entry name" value="AMP-binding_CS"/>
</dbReference>
<dbReference type="PANTHER" id="PTHR42814">
    <property type="entry name" value="AMP-BINDING DOMAIN-CONTAINING PROTEIN"/>
    <property type="match status" value="1"/>
</dbReference>
<feature type="domain" description="AMP-binding enzyme C-terminal" evidence="2">
    <location>
        <begin position="472"/>
        <end position="544"/>
    </location>
</feature>
<dbReference type="Proteomes" id="UP000694865">
    <property type="component" value="Unplaced"/>
</dbReference>
<dbReference type="PROSITE" id="PS00455">
    <property type="entry name" value="AMP_BINDING"/>
    <property type="match status" value="1"/>
</dbReference>
<dbReference type="Pfam" id="PF00501">
    <property type="entry name" value="AMP-binding"/>
    <property type="match status" value="1"/>
</dbReference>
<dbReference type="Gene3D" id="3.30.300.30">
    <property type="match status" value="1"/>
</dbReference>
<dbReference type="InterPro" id="IPR045851">
    <property type="entry name" value="AMP-bd_C_sf"/>
</dbReference>
<evidence type="ECO:0000259" key="1">
    <source>
        <dbReference type="Pfam" id="PF00501"/>
    </source>
</evidence>
<dbReference type="Gene3D" id="3.40.50.12780">
    <property type="entry name" value="N-terminal domain of ligase-like"/>
    <property type="match status" value="1"/>
</dbReference>
<dbReference type="SUPFAM" id="SSF56801">
    <property type="entry name" value="Acetyl-CoA synthetase-like"/>
    <property type="match status" value="1"/>
</dbReference>
<sequence length="570" mass="63271">MMNIAMNKSYYHSTSSVPLVAATTGDMLDLFARKTPHKEAYIFPVEKIRLTFADLHRQVSALATGFLCVGLKRGDTLGILSSCAPEYILVQMAAATIGVILARFHIALPNDKLKNSMLKSECVALVIGTSDGDVYKRLGQIIPDLKKSGSGILQTKELKLQQIITNVSAAQGRWKSIDQVMNIGDVDPEGGQKLLEETRKMVEFGDLYTVFYTSGTTGPSKGTLHTYLANHNAYIMSADRFGWTTDDILLSANPSLSHCNSEIAHIVPVILGMTSVIISPGANVRDTMTAIQDERCTVLFSGYRSLYNLLHHDNIDQYDYSSLHSILTGGTTLAPDFIKNISTLFQAKVLIIYGSSETLCTSGRNVTLNEKEVIDTVGRPLGHTEVKIVNENGRMVPFNTLGELLIRSNFIFCSYIQDEEKTKKAKSIDGWYKPGDIAKINSNGYITIVGKTEDVIVKGGNKMYYAILLDYILSHPNVKAACIVPVPDDEFQEDFCACVCLIEEATSSCCDELKDFYIRNNDTYNCIPKHVMIFDDFPELPSGKIDQKSMSRDVFARLNLNEDWLEHRVQ</sequence>
<dbReference type="RefSeq" id="XP_002736536.1">
    <property type="nucleotide sequence ID" value="XM_002736490.1"/>
</dbReference>
<dbReference type="InterPro" id="IPR000873">
    <property type="entry name" value="AMP-dep_synth/lig_dom"/>
</dbReference>
<feature type="domain" description="AMP-dependent synthetase/ligase" evidence="1">
    <location>
        <begin position="31"/>
        <end position="415"/>
    </location>
</feature>
<keyword evidence="3" id="KW-1185">Reference proteome</keyword>
<gene>
    <name evidence="4" type="primary">LOC100375580</name>
</gene>
<dbReference type="PANTHER" id="PTHR42814:SF3">
    <property type="entry name" value="BETA-N-ACETYLHEXOSAMINIDASE"/>
    <property type="match status" value="1"/>
</dbReference>
<dbReference type="Pfam" id="PF13193">
    <property type="entry name" value="AMP-binding_C"/>
    <property type="match status" value="1"/>
</dbReference>
<protein>
    <submittedName>
        <fullName evidence="4">Acyl-CoA synthetase family member 2, mitochondrial-like</fullName>
    </submittedName>
</protein>
<proteinExistence type="predicted"/>
<name>A0ABM0GSQ4_SACKO</name>
<dbReference type="GeneID" id="100375580"/>
<reference evidence="4" key="1">
    <citation type="submission" date="2025-08" db="UniProtKB">
        <authorList>
            <consortium name="RefSeq"/>
        </authorList>
    </citation>
    <scope>IDENTIFICATION</scope>
    <source>
        <tissue evidence="4">Testes</tissue>
    </source>
</reference>